<dbReference type="InterPro" id="IPR000835">
    <property type="entry name" value="HTH_MarR-typ"/>
</dbReference>
<protein>
    <submittedName>
        <fullName evidence="3">MarR family EPS-associated transcriptional regulator</fullName>
    </submittedName>
</protein>
<evidence type="ECO:0000313" key="3">
    <source>
        <dbReference type="EMBL" id="MFC2970444.1"/>
    </source>
</evidence>
<dbReference type="EMBL" id="JBHRSK010000020">
    <property type="protein sequence ID" value="MFC2970444.1"/>
    <property type="molecule type" value="Genomic_DNA"/>
</dbReference>
<keyword evidence="4" id="KW-1185">Reference proteome</keyword>
<dbReference type="SUPFAM" id="SSF46785">
    <property type="entry name" value="Winged helix' DNA-binding domain"/>
    <property type="match status" value="1"/>
</dbReference>
<evidence type="ECO:0000313" key="4">
    <source>
        <dbReference type="Proteomes" id="UP001595443"/>
    </source>
</evidence>
<dbReference type="SMART" id="SM00347">
    <property type="entry name" value="HTH_MARR"/>
    <property type="match status" value="1"/>
</dbReference>
<dbReference type="NCBIfam" id="TIGR04176">
    <property type="entry name" value="MarR_EPS"/>
    <property type="match status" value="1"/>
</dbReference>
<sequence>MKAGKPGKVREDARFRILRLLEDNPSMSQRELARAVGISVGGVNYVLNALIEKGLVKLGNFSAAPDKRRYAYILTRKGLSEKAAMTRDFLKRKRAEYAALKQEIETLEAEIDEDRAGRSAKGR</sequence>
<dbReference type="Pfam" id="PF13412">
    <property type="entry name" value="HTH_24"/>
    <property type="match status" value="1"/>
</dbReference>
<reference evidence="4" key="1">
    <citation type="journal article" date="2019" name="Int. J. Syst. Evol. Microbiol.">
        <title>The Global Catalogue of Microorganisms (GCM) 10K type strain sequencing project: providing services to taxonomists for standard genome sequencing and annotation.</title>
        <authorList>
            <consortium name="The Broad Institute Genomics Platform"/>
            <consortium name="The Broad Institute Genome Sequencing Center for Infectious Disease"/>
            <person name="Wu L."/>
            <person name="Ma J."/>
        </authorList>
    </citation>
    <scope>NUCLEOTIDE SEQUENCE [LARGE SCALE GENOMIC DNA]</scope>
    <source>
        <strain evidence="4">KCTC 62192</strain>
    </source>
</reference>
<keyword evidence="1" id="KW-0175">Coiled coil</keyword>
<feature type="coiled-coil region" evidence="1">
    <location>
        <begin position="90"/>
        <end position="117"/>
    </location>
</feature>
<dbReference type="Proteomes" id="UP001595443">
    <property type="component" value="Unassembled WGS sequence"/>
</dbReference>
<gene>
    <name evidence="3" type="ORF">ACFOES_20285</name>
</gene>
<organism evidence="3 4">
    <name type="scientific">Acidimangrovimonas pyrenivorans</name>
    <dbReference type="NCBI Taxonomy" id="2030798"/>
    <lineage>
        <taxon>Bacteria</taxon>
        <taxon>Pseudomonadati</taxon>
        <taxon>Pseudomonadota</taxon>
        <taxon>Alphaproteobacteria</taxon>
        <taxon>Rhodobacterales</taxon>
        <taxon>Paracoccaceae</taxon>
        <taxon>Acidimangrovimonas</taxon>
    </lineage>
</organism>
<dbReference type="CDD" id="cd00090">
    <property type="entry name" value="HTH_ARSR"/>
    <property type="match status" value="1"/>
</dbReference>
<dbReference type="InterPro" id="IPR026433">
    <property type="entry name" value="MarR_EPS"/>
</dbReference>
<feature type="domain" description="HTH marR-type" evidence="2">
    <location>
        <begin position="2"/>
        <end position="109"/>
    </location>
</feature>
<dbReference type="InterPro" id="IPR036390">
    <property type="entry name" value="WH_DNA-bd_sf"/>
</dbReference>
<evidence type="ECO:0000256" key="1">
    <source>
        <dbReference type="SAM" id="Coils"/>
    </source>
</evidence>
<name>A0ABV7AM22_9RHOB</name>
<dbReference type="Gene3D" id="1.10.10.10">
    <property type="entry name" value="Winged helix-like DNA-binding domain superfamily/Winged helix DNA-binding domain"/>
    <property type="match status" value="1"/>
</dbReference>
<dbReference type="InterPro" id="IPR036388">
    <property type="entry name" value="WH-like_DNA-bd_sf"/>
</dbReference>
<proteinExistence type="predicted"/>
<evidence type="ECO:0000259" key="2">
    <source>
        <dbReference type="SMART" id="SM00347"/>
    </source>
</evidence>
<accession>A0ABV7AM22</accession>
<dbReference type="InterPro" id="IPR011991">
    <property type="entry name" value="ArsR-like_HTH"/>
</dbReference>
<comment type="caution">
    <text evidence="3">The sequence shown here is derived from an EMBL/GenBank/DDBJ whole genome shotgun (WGS) entry which is preliminary data.</text>
</comment>